<evidence type="ECO:0000313" key="3">
    <source>
        <dbReference type="Proteomes" id="UP001206925"/>
    </source>
</evidence>
<reference evidence="2" key="1">
    <citation type="submission" date="2022-06" db="EMBL/GenBank/DDBJ databases">
        <title>Uncovering the hologenomic basis of an extraordinary plant invasion.</title>
        <authorList>
            <person name="Bieker V.C."/>
            <person name="Martin M.D."/>
            <person name="Gilbert T."/>
            <person name="Hodgins K."/>
            <person name="Battlay P."/>
            <person name="Petersen B."/>
            <person name="Wilson J."/>
        </authorList>
    </citation>
    <scope>NUCLEOTIDE SEQUENCE</scope>
    <source>
        <strain evidence="2">AA19_3_7</strain>
        <tissue evidence="2">Leaf</tissue>
    </source>
</reference>
<protein>
    <submittedName>
        <fullName evidence="2">Uncharacterized protein</fullName>
    </submittedName>
</protein>
<accession>A0AAD5GA48</accession>
<dbReference type="GO" id="GO:0001709">
    <property type="term" value="P:cell fate determination"/>
    <property type="evidence" value="ECO:0007669"/>
    <property type="project" value="TreeGrafter"/>
</dbReference>
<comment type="caution">
    <text evidence="2">The sequence shown here is derived from an EMBL/GenBank/DDBJ whole genome shotgun (WGS) entry which is preliminary data.</text>
</comment>
<dbReference type="InterPro" id="IPR040361">
    <property type="entry name" value="TPD1"/>
</dbReference>
<dbReference type="Proteomes" id="UP001206925">
    <property type="component" value="Unassembled WGS sequence"/>
</dbReference>
<proteinExistence type="predicted"/>
<dbReference type="PANTHER" id="PTHR33184:SF72">
    <property type="entry name" value="BETA-1,3-N-ACETYLGLUCOSAMINYLTRANSFERASE FAMILY PROTEIN"/>
    <property type="match status" value="1"/>
</dbReference>
<evidence type="ECO:0000256" key="1">
    <source>
        <dbReference type="ARBA" id="ARBA00022729"/>
    </source>
</evidence>
<feature type="non-terminal residue" evidence="2">
    <location>
        <position position="1"/>
    </location>
</feature>
<name>A0AAD5GA48_AMBAR</name>
<evidence type="ECO:0000313" key="2">
    <source>
        <dbReference type="EMBL" id="KAI7733974.1"/>
    </source>
</evidence>
<sequence>YLNWVHAKNKLFRSEDEKDTLLLEIAEKTEDFTGAELQNILFFLISGNISVILLLKVPAICTENGCTFANNIQQKNMIYEEKVILQNKTMTQMIPLITTNGEIISIVEQGLHHCILFEKFYDACEDNSHIHKARERERFKHMASTLHALLAILLFNLLFKGLSQCGLKDITIGTERTTATIQGKQEWNVSFINTCKCAQQALKVSCDGFQTVEKVDPGIFAPVGNNCSVNGGRPIAPFATVQFLYAWDPPFIFVPISSQVVCGGF</sequence>
<dbReference type="AlphaFoldDB" id="A0AAD5GA48"/>
<dbReference type="Pfam" id="PF24068">
    <property type="entry name" value="TPD1_C"/>
    <property type="match status" value="1"/>
</dbReference>
<organism evidence="2 3">
    <name type="scientific">Ambrosia artemisiifolia</name>
    <name type="common">Common ragweed</name>
    <dbReference type="NCBI Taxonomy" id="4212"/>
    <lineage>
        <taxon>Eukaryota</taxon>
        <taxon>Viridiplantae</taxon>
        <taxon>Streptophyta</taxon>
        <taxon>Embryophyta</taxon>
        <taxon>Tracheophyta</taxon>
        <taxon>Spermatophyta</taxon>
        <taxon>Magnoliopsida</taxon>
        <taxon>eudicotyledons</taxon>
        <taxon>Gunneridae</taxon>
        <taxon>Pentapetalae</taxon>
        <taxon>asterids</taxon>
        <taxon>campanulids</taxon>
        <taxon>Asterales</taxon>
        <taxon>Asteraceae</taxon>
        <taxon>Asteroideae</taxon>
        <taxon>Heliantheae alliance</taxon>
        <taxon>Heliantheae</taxon>
        <taxon>Ambrosia</taxon>
    </lineage>
</organism>
<dbReference type="EMBL" id="JAMZMK010009870">
    <property type="protein sequence ID" value="KAI7733974.1"/>
    <property type="molecule type" value="Genomic_DNA"/>
</dbReference>
<keyword evidence="1" id="KW-0732">Signal</keyword>
<dbReference type="PANTHER" id="PTHR33184">
    <property type="entry name" value="PROTEIN TAPETUM DETERMINANT 1-LIKE-RELATED"/>
    <property type="match status" value="1"/>
</dbReference>
<gene>
    <name evidence="2" type="ORF">M8C21_001397</name>
</gene>
<keyword evidence="3" id="KW-1185">Reference proteome</keyword>